<name>A0ABV7GM47_9RHOB</name>
<proteinExistence type="predicted"/>
<dbReference type="SUPFAM" id="SSF53474">
    <property type="entry name" value="alpha/beta-Hydrolases"/>
    <property type="match status" value="1"/>
</dbReference>
<organism evidence="2 3">
    <name type="scientific">Psychromarinibacter halotolerans</name>
    <dbReference type="NCBI Taxonomy" id="1775175"/>
    <lineage>
        <taxon>Bacteria</taxon>
        <taxon>Pseudomonadati</taxon>
        <taxon>Pseudomonadota</taxon>
        <taxon>Alphaproteobacteria</taxon>
        <taxon>Rhodobacterales</taxon>
        <taxon>Paracoccaceae</taxon>
        <taxon>Psychromarinibacter</taxon>
    </lineage>
</organism>
<comment type="caution">
    <text evidence="2">The sequence shown here is derived from an EMBL/GenBank/DDBJ whole genome shotgun (WGS) entry which is preliminary data.</text>
</comment>
<dbReference type="Gene3D" id="3.40.50.1820">
    <property type="entry name" value="alpha/beta hydrolase"/>
    <property type="match status" value="1"/>
</dbReference>
<evidence type="ECO:0000313" key="3">
    <source>
        <dbReference type="Proteomes" id="UP001595632"/>
    </source>
</evidence>
<keyword evidence="3" id="KW-1185">Reference proteome</keyword>
<dbReference type="Pfam" id="PF01738">
    <property type="entry name" value="DLH"/>
    <property type="match status" value="1"/>
</dbReference>
<evidence type="ECO:0000313" key="2">
    <source>
        <dbReference type="EMBL" id="MFC3142699.1"/>
    </source>
</evidence>
<dbReference type="EC" id="3.4.-.-" evidence="2"/>
<reference evidence="3" key="1">
    <citation type="journal article" date="2019" name="Int. J. Syst. Evol. Microbiol.">
        <title>The Global Catalogue of Microorganisms (GCM) 10K type strain sequencing project: providing services to taxonomists for standard genome sequencing and annotation.</title>
        <authorList>
            <consortium name="The Broad Institute Genomics Platform"/>
            <consortium name="The Broad Institute Genome Sequencing Center for Infectious Disease"/>
            <person name="Wu L."/>
            <person name="Ma J."/>
        </authorList>
    </citation>
    <scope>NUCLEOTIDE SEQUENCE [LARGE SCALE GENOMIC DNA]</scope>
    <source>
        <strain evidence="3">KCTC 52366</strain>
    </source>
</reference>
<dbReference type="InterPro" id="IPR029058">
    <property type="entry name" value="AB_hydrolase_fold"/>
</dbReference>
<dbReference type="PANTHER" id="PTHR22946:SF8">
    <property type="entry name" value="ACETYL XYLAN ESTERASE DOMAIN-CONTAINING PROTEIN"/>
    <property type="match status" value="1"/>
</dbReference>
<dbReference type="InterPro" id="IPR002925">
    <property type="entry name" value="Dienelactn_hydro"/>
</dbReference>
<dbReference type="GO" id="GO:0016787">
    <property type="term" value="F:hydrolase activity"/>
    <property type="evidence" value="ECO:0007669"/>
    <property type="project" value="UniProtKB-KW"/>
</dbReference>
<accession>A0ABV7GM47</accession>
<dbReference type="InterPro" id="IPR050261">
    <property type="entry name" value="FrsA_esterase"/>
</dbReference>
<sequence length="305" mass="32320">MTPDALRTRLQRLTGWDPRPAAAVSRKDAAPEAGHPVETLVLRGPRGPMPATLIRPETAGPLPAVLYCHAHGGDYRLGRREMLEGSRFLHTPGYGIALANAGFAALCVDMTGFGDRRDEGDENDMAKALFWRGESLFGHMLNDLGAAFGYLAERPDVDAARIFTLGLSMGAAHAYWLAALEPRVAGCAHLCMLADIGPMIDAGAHARHGFYLSVPGLLPLAETGDIAGLIAPRPQFACHGGTDHLTPPAARDTALARLRAAYAGHDDRLTCAIDPAAGHGETAPMRVAVLDFLAQAAARGHQDFG</sequence>
<dbReference type="RefSeq" id="WP_275633491.1">
    <property type="nucleotide sequence ID" value="NZ_JARGYD010000005.1"/>
</dbReference>
<feature type="domain" description="Dienelactone hydrolase" evidence="1">
    <location>
        <begin position="96"/>
        <end position="188"/>
    </location>
</feature>
<gene>
    <name evidence="2" type="ORF">ACFOGP_08260</name>
</gene>
<dbReference type="EMBL" id="JBHRTB010000010">
    <property type="protein sequence ID" value="MFC3142699.1"/>
    <property type="molecule type" value="Genomic_DNA"/>
</dbReference>
<dbReference type="Proteomes" id="UP001595632">
    <property type="component" value="Unassembled WGS sequence"/>
</dbReference>
<keyword evidence="2" id="KW-0378">Hydrolase</keyword>
<evidence type="ECO:0000259" key="1">
    <source>
        <dbReference type="Pfam" id="PF01738"/>
    </source>
</evidence>
<protein>
    <submittedName>
        <fullName evidence="2">Alpha/beta hydrolase family protein</fullName>
        <ecNumber evidence="2">3.4.-.-</ecNumber>
    </submittedName>
</protein>
<dbReference type="PANTHER" id="PTHR22946">
    <property type="entry name" value="DIENELACTONE HYDROLASE DOMAIN-CONTAINING PROTEIN-RELATED"/>
    <property type="match status" value="1"/>
</dbReference>